<comment type="caution">
    <text evidence="2">The sequence shown here is derived from an EMBL/GenBank/DDBJ whole genome shotgun (WGS) entry which is preliminary data.</text>
</comment>
<dbReference type="EMBL" id="JADCKL010000011">
    <property type="protein sequence ID" value="MBE5063932.1"/>
    <property type="molecule type" value="Genomic_DNA"/>
</dbReference>
<organism evidence="2 3">
    <name type="scientific">Claveliimonas monacensis</name>
    <dbReference type="NCBI Taxonomy" id="2779351"/>
    <lineage>
        <taxon>Bacteria</taxon>
        <taxon>Bacillati</taxon>
        <taxon>Bacillota</taxon>
        <taxon>Clostridia</taxon>
        <taxon>Lachnospirales</taxon>
        <taxon>Lachnospiraceae</taxon>
        <taxon>Claveliimonas</taxon>
    </lineage>
</organism>
<keyword evidence="3" id="KW-1185">Reference proteome</keyword>
<evidence type="ECO:0000313" key="3">
    <source>
        <dbReference type="Proteomes" id="UP000758652"/>
    </source>
</evidence>
<gene>
    <name evidence="2" type="ORF">INF30_11775</name>
</gene>
<accession>A0ABR9RMY3</accession>
<reference evidence="2 3" key="1">
    <citation type="submission" date="2020-10" db="EMBL/GenBank/DDBJ databases">
        <title>ChiBAC.</title>
        <authorList>
            <person name="Zenner C."/>
            <person name="Hitch T.C.A."/>
            <person name="Clavel T."/>
        </authorList>
    </citation>
    <scope>NUCLEOTIDE SEQUENCE [LARGE SCALE GENOMIC DNA]</scope>
    <source>
        <strain evidence="2 3">DSM 108991</strain>
    </source>
</reference>
<protein>
    <submittedName>
        <fullName evidence="2">Uncharacterized protein</fullName>
    </submittedName>
</protein>
<dbReference type="RefSeq" id="WP_226395342.1">
    <property type="nucleotide sequence ID" value="NZ_JADCKL010000011.1"/>
</dbReference>
<dbReference type="Proteomes" id="UP000758652">
    <property type="component" value="Unassembled WGS sequence"/>
</dbReference>
<evidence type="ECO:0000313" key="2">
    <source>
        <dbReference type="EMBL" id="MBE5063932.1"/>
    </source>
</evidence>
<proteinExistence type="predicted"/>
<feature type="region of interest" description="Disordered" evidence="1">
    <location>
        <begin position="175"/>
        <end position="245"/>
    </location>
</feature>
<sequence>MIENFVKNTSELNLFAQNLRDNGEIDRLNQLADQWLIPDEDVQAFIKGTRIRLAEIPLDEKSFTNASEKLTAEQYQFSDDRVIHAIGRYLMQHLNENGLEEQVLQEHKSLEKCMNYILTQAYEEAEDLIKKEQEADCKRPKDQRRRGVGRILEEEKVYRWAVEYYRLDDKKEERKKKKKWEKEERERRERKKAASVQPMKSSTISKVTKPEDGQLSLFDLGKQTDDSIVSENPDSGKGVKEDACV</sequence>
<name>A0ABR9RMY3_9FIRM</name>
<evidence type="ECO:0000256" key="1">
    <source>
        <dbReference type="SAM" id="MobiDB-lite"/>
    </source>
</evidence>